<evidence type="ECO:0000256" key="2">
    <source>
        <dbReference type="ARBA" id="ARBA00023163"/>
    </source>
</evidence>
<dbReference type="AlphaFoldDB" id="A0A397GUP8"/>
<dbReference type="GO" id="GO:0000978">
    <property type="term" value="F:RNA polymerase II cis-regulatory region sequence-specific DNA binding"/>
    <property type="evidence" value="ECO:0007669"/>
    <property type="project" value="TreeGrafter"/>
</dbReference>
<dbReference type="GO" id="GO:0001228">
    <property type="term" value="F:DNA-binding transcription activator activity, RNA polymerase II-specific"/>
    <property type="evidence" value="ECO:0007669"/>
    <property type="project" value="TreeGrafter"/>
</dbReference>
<dbReference type="InterPro" id="IPR050140">
    <property type="entry name" value="SRY-related_HMG-box_TF-like"/>
</dbReference>
<evidence type="ECO:0000259" key="4">
    <source>
        <dbReference type="PROSITE" id="PS50118"/>
    </source>
</evidence>
<feature type="DNA-binding region" description="HMG box" evidence="3">
    <location>
        <begin position="88"/>
        <end position="159"/>
    </location>
</feature>
<evidence type="ECO:0000313" key="5">
    <source>
        <dbReference type="EMBL" id="RHZ54337.1"/>
    </source>
</evidence>
<dbReference type="Pfam" id="PF00505">
    <property type="entry name" value="HMG_box"/>
    <property type="match status" value="1"/>
</dbReference>
<gene>
    <name evidence="5" type="ORF">Glove_428g27</name>
</gene>
<proteinExistence type="predicted"/>
<dbReference type="STRING" id="1348612.A0A397GUP8"/>
<dbReference type="GO" id="GO:0030154">
    <property type="term" value="P:cell differentiation"/>
    <property type="evidence" value="ECO:0007669"/>
    <property type="project" value="TreeGrafter"/>
</dbReference>
<protein>
    <recommendedName>
        <fullName evidence="4">HMG box domain-containing protein</fullName>
    </recommendedName>
</protein>
<keyword evidence="6" id="KW-1185">Reference proteome</keyword>
<dbReference type="Gene3D" id="1.10.30.10">
    <property type="entry name" value="High mobility group box domain"/>
    <property type="match status" value="1"/>
</dbReference>
<dbReference type="CDD" id="cd01389">
    <property type="entry name" value="HMG-box_ROX1-like"/>
    <property type="match status" value="1"/>
</dbReference>
<keyword evidence="3" id="KW-0539">Nucleus</keyword>
<dbReference type="PROSITE" id="PS50118">
    <property type="entry name" value="HMG_BOX_2"/>
    <property type="match status" value="1"/>
</dbReference>
<keyword evidence="2" id="KW-0804">Transcription</keyword>
<keyword evidence="1 3" id="KW-0238">DNA-binding</keyword>
<sequence length="252" mass="29902">MYQEFETSPTVMESLSSSCNNTSSIVNNENDKKELTLKTTTKKIKNKGNNLSIEATKKVKDLLNLFPLSCSPQKFSCENPSKTSDGYVKRPCNNFMIFRKLAHDQKIRIKELKKYNQRDFSQHLGRIWRLLLTPEEKEQYSKFAKEVAEIHRSKNPHYKYQPKRLKAAWKQYNFQNSDKKLRSRMAENDQTITNHYTENNNNLEEINTINCLYIQPQVFQPQQLQQLQQPVLNNNIDYNLYCLNYNYDWPLI</sequence>
<evidence type="ECO:0000256" key="3">
    <source>
        <dbReference type="PROSITE-ProRule" id="PRU00267"/>
    </source>
</evidence>
<dbReference type="EMBL" id="PQFF01000379">
    <property type="protein sequence ID" value="RHZ54337.1"/>
    <property type="molecule type" value="Genomic_DNA"/>
</dbReference>
<reference evidence="5 6" key="1">
    <citation type="submission" date="2018-08" db="EMBL/GenBank/DDBJ databases">
        <title>Genome and evolution of the arbuscular mycorrhizal fungus Diversispora epigaea (formerly Glomus versiforme) and its bacterial endosymbionts.</title>
        <authorList>
            <person name="Sun X."/>
            <person name="Fei Z."/>
            <person name="Harrison M."/>
        </authorList>
    </citation>
    <scope>NUCLEOTIDE SEQUENCE [LARGE SCALE GENOMIC DNA]</scope>
    <source>
        <strain evidence="5 6">IT104</strain>
    </source>
</reference>
<dbReference type="PANTHER" id="PTHR10270">
    <property type="entry name" value="SOX TRANSCRIPTION FACTOR"/>
    <property type="match status" value="1"/>
</dbReference>
<name>A0A397GUP8_9GLOM</name>
<dbReference type="OrthoDB" id="6247875at2759"/>
<comment type="caution">
    <text evidence="5">The sequence shown here is derived from an EMBL/GenBank/DDBJ whole genome shotgun (WGS) entry which is preliminary data.</text>
</comment>
<dbReference type="GO" id="GO:0005634">
    <property type="term" value="C:nucleus"/>
    <property type="evidence" value="ECO:0007669"/>
    <property type="project" value="UniProtKB-UniRule"/>
</dbReference>
<dbReference type="InterPro" id="IPR009071">
    <property type="entry name" value="HMG_box_dom"/>
</dbReference>
<evidence type="ECO:0000256" key="1">
    <source>
        <dbReference type="ARBA" id="ARBA00023125"/>
    </source>
</evidence>
<accession>A0A397GUP8</accession>
<organism evidence="5 6">
    <name type="scientific">Diversispora epigaea</name>
    <dbReference type="NCBI Taxonomy" id="1348612"/>
    <lineage>
        <taxon>Eukaryota</taxon>
        <taxon>Fungi</taxon>
        <taxon>Fungi incertae sedis</taxon>
        <taxon>Mucoromycota</taxon>
        <taxon>Glomeromycotina</taxon>
        <taxon>Glomeromycetes</taxon>
        <taxon>Diversisporales</taxon>
        <taxon>Diversisporaceae</taxon>
        <taxon>Diversispora</taxon>
    </lineage>
</organism>
<dbReference type="InterPro" id="IPR036910">
    <property type="entry name" value="HMG_box_dom_sf"/>
</dbReference>
<dbReference type="Proteomes" id="UP000266861">
    <property type="component" value="Unassembled WGS sequence"/>
</dbReference>
<dbReference type="SUPFAM" id="SSF47095">
    <property type="entry name" value="HMG-box"/>
    <property type="match status" value="1"/>
</dbReference>
<dbReference type="PANTHER" id="PTHR10270:SF161">
    <property type="entry name" value="SEX-DETERMINING REGION Y PROTEIN"/>
    <property type="match status" value="1"/>
</dbReference>
<evidence type="ECO:0000313" key="6">
    <source>
        <dbReference type="Proteomes" id="UP000266861"/>
    </source>
</evidence>
<feature type="domain" description="HMG box" evidence="4">
    <location>
        <begin position="88"/>
        <end position="159"/>
    </location>
</feature>